<dbReference type="EMBL" id="CAJNOL010006560">
    <property type="protein sequence ID" value="CAF1619356.1"/>
    <property type="molecule type" value="Genomic_DNA"/>
</dbReference>
<comment type="caution">
    <text evidence="3">The sequence shown here is derived from an EMBL/GenBank/DDBJ whole genome shotgun (WGS) entry which is preliminary data.</text>
</comment>
<evidence type="ECO:0000313" key="3">
    <source>
        <dbReference type="EMBL" id="CAF1619356.1"/>
    </source>
</evidence>
<evidence type="ECO:0000313" key="4">
    <source>
        <dbReference type="Proteomes" id="UP000663870"/>
    </source>
</evidence>
<evidence type="ECO:0000256" key="1">
    <source>
        <dbReference type="SAM" id="MobiDB-lite"/>
    </source>
</evidence>
<dbReference type="AlphaFoldDB" id="A0A816C4M6"/>
<gene>
    <name evidence="3" type="ORF">JXQ802_LOCUS50399</name>
    <name evidence="2" type="ORF">PYM288_LOCUS34226</name>
</gene>
<sequence>MSKNTASAAKVQKMMQEMHIDDKASTSSQFILPMVFENQSFNHSPHHQQQLQKQHCDRARFFYRLRQKKKERRLQHGPLSVRHHQQHVKEIKRHNQEQKRENKLITAIVGSSIARNISVKNIENETNEVRLRFKSGSDCADALSWLESTDGQFFMRGVNQLIFILGTNDIHRVGAFQTVQRIDYTIEKIRHLYPDVNIVWQLLQQRTRKTWLLPEGQAVLNEIEKCNRLLLELAAKKKFDTIQPAIPIQCMYDGLHPSRYGVEMMETTIRNYLQQNRMVHCSSFSNVPHHFQNDAFPAPLMSINF</sequence>
<organism evidence="3 4">
    <name type="scientific">Rotaria sordida</name>
    <dbReference type="NCBI Taxonomy" id="392033"/>
    <lineage>
        <taxon>Eukaryota</taxon>
        <taxon>Metazoa</taxon>
        <taxon>Spiralia</taxon>
        <taxon>Gnathifera</taxon>
        <taxon>Rotifera</taxon>
        <taxon>Eurotatoria</taxon>
        <taxon>Bdelloidea</taxon>
        <taxon>Philodinida</taxon>
        <taxon>Philodinidae</taxon>
        <taxon>Rotaria</taxon>
    </lineage>
</organism>
<protein>
    <recommendedName>
        <fullName evidence="5">SGNH hydrolase-type esterase domain-containing protein</fullName>
    </recommendedName>
</protein>
<evidence type="ECO:0000313" key="2">
    <source>
        <dbReference type="EMBL" id="CAF1388681.1"/>
    </source>
</evidence>
<dbReference type="InterPro" id="IPR036514">
    <property type="entry name" value="SGNH_hydro_sf"/>
</dbReference>
<proteinExistence type="predicted"/>
<dbReference type="EMBL" id="CAJNOH010005076">
    <property type="protein sequence ID" value="CAF1388681.1"/>
    <property type="molecule type" value="Genomic_DNA"/>
</dbReference>
<reference evidence="3" key="1">
    <citation type="submission" date="2021-02" db="EMBL/GenBank/DDBJ databases">
        <authorList>
            <person name="Nowell W R."/>
        </authorList>
    </citation>
    <scope>NUCLEOTIDE SEQUENCE</scope>
</reference>
<dbReference type="Gene3D" id="3.40.50.1110">
    <property type="entry name" value="SGNH hydrolase"/>
    <property type="match status" value="1"/>
</dbReference>
<dbReference type="Proteomes" id="UP000663854">
    <property type="component" value="Unassembled WGS sequence"/>
</dbReference>
<name>A0A816C4M6_9BILA</name>
<evidence type="ECO:0008006" key="5">
    <source>
        <dbReference type="Google" id="ProtNLM"/>
    </source>
</evidence>
<feature type="compositionally biased region" description="Basic and acidic residues" evidence="1">
    <location>
        <begin position="87"/>
        <end position="99"/>
    </location>
</feature>
<keyword evidence="4" id="KW-1185">Reference proteome</keyword>
<feature type="region of interest" description="Disordered" evidence="1">
    <location>
        <begin position="73"/>
        <end position="99"/>
    </location>
</feature>
<dbReference type="Proteomes" id="UP000663870">
    <property type="component" value="Unassembled WGS sequence"/>
</dbReference>
<accession>A0A816C4M6</accession>
<dbReference type="SUPFAM" id="SSF52266">
    <property type="entry name" value="SGNH hydrolase"/>
    <property type="match status" value="1"/>
</dbReference>
<feature type="compositionally biased region" description="Basic residues" evidence="1">
    <location>
        <begin position="73"/>
        <end position="86"/>
    </location>
</feature>